<sequence>MPKPLRFAVVLWWVVALLLLLEIAAMWFDRGGLVEQLMRAEGLPAADAARRASRLLVSQTAFGLVLAAGYLVLGAFVQRRRAWARIALTGFAVVHLVMLLGTGAVLGPQAVLLVLGVVAAVLMWRGTSGEWLTGER</sequence>
<dbReference type="Proteomes" id="UP001596504">
    <property type="component" value="Unassembled WGS sequence"/>
</dbReference>
<evidence type="ECO:0008006" key="4">
    <source>
        <dbReference type="Google" id="ProtNLM"/>
    </source>
</evidence>
<accession>A0ABW2LGI6</accession>
<protein>
    <recommendedName>
        <fullName evidence="4">Integral membrane protein</fullName>
    </recommendedName>
</protein>
<organism evidence="2 3">
    <name type="scientific">Saccharopolyspora griseoalba</name>
    <dbReference type="NCBI Taxonomy" id="1431848"/>
    <lineage>
        <taxon>Bacteria</taxon>
        <taxon>Bacillati</taxon>
        <taxon>Actinomycetota</taxon>
        <taxon>Actinomycetes</taxon>
        <taxon>Pseudonocardiales</taxon>
        <taxon>Pseudonocardiaceae</taxon>
        <taxon>Saccharopolyspora</taxon>
    </lineage>
</organism>
<keyword evidence="1" id="KW-1133">Transmembrane helix</keyword>
<proteinExistence type="predicted"/>
<feature type="transmembrane region" description="Helical" evidence="1">
    <location>
        <begin position="56"/>
        <end position="76"/>
    </location>
</feature>
<evidence type="ECO:0000313" key="3">
    <source>
        <dbReference type="Proteomes" id="UP001596504"/>
    </source>
</evidence>
<dbReference type="EMBL" id="JBHTCJ010000004">
    <property type="protein sequence ID" value="MFC7341596.1"/>
    <property type="molecule type" value="Genomic_DNA"/>
</dbReference>
<comment type="caution">
    <text evidence="2">The sequence shown here is derived from an EMBL/GenBank/DDBJ whole genome shotgun (WGS) entry which is preliminary data.</text>
</comment>
<keyword evidence="3" id="KW-1185">Reference proteome</keyword>
<evidence type="ECO:0000313" key="2">
    <source>
        <dbReference type="EMBL" id="MFC7341596.1"/>
    </source>
</evidence>
<gene>
    <name evidence="2" type="ORF">ACFQRI_09240</name>
</gene>
<name>A0ABW2LGI6_9PSEU</name>
<reference evidence="3" key="1">
    <citation type="journal article" date="2019" name="Int. J. Syst. Evol. Microbiol.">
        <title>The Global Catalogue of Microorganisms (GCM) 10K type strain sequencing project: providing services to taxonomists for standard genome sequencing and annotation.</title>
        <authorList>
            <consortium name="The Broad Institute Genomics Platform"/>
            <consortium name="The Broad Institute Genome Sequencing Center for Infectious Disease"/>
            <person name="Wu L."/>
            <person name="Ma J."/>
        </authorList>
    </citation>
    <scope>NUCLEOTIDE SEQUENCE [LARGE SCALE GENOMIC DNA]</scope>
    <source>
        <strain evidence="3">WLHS5</strain>
    </source>
</reference>
<feature type="transmembrane region" description="Helical" evidence="1">
    <location>
        <begin position="7"/>
        <end position="28"/>
    </location>
</feature>
<feature type="transmembrane region" description="Helical" evidence="1">
    <location>
        <begin position="106"/>
        <end position="124"/>
    </location>
</feature>
<keyword evidence="1" id="KW-0812">Transmembrane</keyword>
<dbReference type="RefSeq" id="WP_380666635.1">
    <property type="nucleotide sequence ID" value="NZ_JBHTCJ010000004.1"/>
</dbReference>
<feature type="transmembrane region" description="Helical" evidence="1">
    <location>
        <begin position="83"/>
        <end position="100"/>
    </location>
</feature>
<evidence type="ECO:0000256" key="1">
    <source>
        <dbReference type="SAM" id="Phobius"/>
    </source>
</evidence>
<keyword evidence="1" id="KW-0472">Membrane</keyword>